<dbReference type="RefSeq" id="WP_286532091.1">
    <property type="nucleotide sequence ID" value="NZ_JAUJZH010000008.1"/>
</dbReference>
<reference evidence="1" key="1">
    <citation type="submission" date="2023-06" db="EMBL/GenBank/DDBJ databases">
        <authorList>
            <person name="Jiang Y."/>
            <person name="Liu Q."/>
        </authorList>
    </citation>
    <scope>NUCLEOTIDE SEQUENCE</scope>
    <source>
        <strain evidence="1">CGMCC 1.12090</strain>
    </source>
</reference>
<dbReference type="EMBL" id="JAUKVY010000008">
    <property type="protein sequence ID" value="MDO1533377.1"/>
    <property type="molecule type" value="Genomic_DNA"/>
</dbReference>
<keyword evidence="2" id="KW-1185">Reference proteome</keyword>
<dbReference type="Proteomes" id="UP001169027">
    <property type="component" value="Unassembled WGS sequence"/>
</dbReference>
<name>A0ABT8S5V8_9BURK</name>
<proteinExistence type="predicted"/>
<evidence type="ECO:0000313" key="2">
    <source>
        <dbReference type="Proteomes" id="UP001169027"/>
    </source>
</evidence>
<gene>
    <name evidence="1" type="ORF">Q2T77_13850</name>
</gene>
<comment type="caution">
    <text evidence="1">The sequence shown here is derived from an EMBL/GenBank/DDBJ whole genome shotgun (WGS) entry which is preliminary data.</text>
</comment>
<sequence>MPHPTPSSNAGRVLPFEPRPRVARRRSWPFPVACELPAAPQIKARAAQVIATTARHWLGPA</sequence>
<accession>A0ABT8S5V8</accession>
<organism evidence="1 2">
    <name type="scientific">Variovorax ginsengisoli</name>
    <dbReference type="NCBI Taxonomy" id="363844"/>
    <lineage>
        <taxon>Bacteria</taxon>
        <taxon>Pseudomonadati</taxon>
        <taxon>Pseudomonadota</taxon>
        <taxon>Betaproteobacteria</taxon>
        <taxon>Burkholderiales</taxon>
        <taxon>Comamonadaceae</taxon>
        <taxon>Variovorax</taxon>
    </lineage>
</organism>
<protein>
    <submittedName>
        <fullName evidence="1">Uncharacterized protein</fullName>
    </submittedName>
</protein>
<evidence type="ECO:0000313" key="1">
    <source>
        <dbReference type="EMBL" id="MDO1533377.1"/>
    </source>
</evidence>